<sequence>MNPSGQVSSAARVPLTVLDKVASVLAAPMSAIARSVSDLVAPNVPHSAPLILSVADVGHPVSTSGDATITAAATLQELRAIRDRIPTGQHLRYDALLARESRPVLAAVARTDAVLVLTDPEGQLVARLWEIVALRIQHHAREASPTYLIESRAAASVRARAVNDLTDHHTTTLESLLGVLRSTNLDDRGARQTATILATEAVVRLRTATDQILTYTEEPVTCAFARLRDDLRPLVTYRDVDVQFVEPPVDGRAPPSEIAHGARAVVRDAILAVADQDGVNRIRVQWDCDGKNLLIDVRDDGPGRLSLKSPQLQPLQQRVTALNGRLGVSATSGWGSQMWVVMPLDPPPLLHDQSRLASLSPREHEVVGGGAWCATFTDAQVVHHRAQRVVPAWSSEKAQCRRICSCSERSALTLCRHSAVLFERSEN</sequence>
<dbReference type="Proteomes" id="UP001056610">
    <property type="component" value="Chromosome"/>
</dbReference>
<name>A0ABY4QJ05_9MYCO</name>
<reference evidence="1" key="1">
    <citation type="submission" date="2022-05" db="EMBL/GenBank/DDBJ databases">
        <title>A methanotrophic Mycobacterium dominates a cave microbial ecosystem.</title>
        <authorList>
            <person name="Van Spanning R.J.M."/>
            <person name="Guan Q."/>
            <person name="Melkonian C."/>
            <person name="Gallant J."/>
            <person name="Polerecky L."/>
            <person name="Flot J.-F."/>
            <person name="Brandt B.W."/>
            <person name="Braster M."/>
            <person name="Iturbe Espinoza P."/>
            <person name="Aerts J."/>
            <person name="Meima-Franke M."/>
            <person name="Piersma S.R."/>
            <person name="Bunduc C."/>
            <person name="Ummels R."/>
            <person name="Pain A."/>
            <person name="Fleming E.J."/>
            <person name="van der Wel N."/>
            <person name="Gherman V.D."/>
            <person name="Sarbu S.M."/>
            <person name="Bodelier P.L.E."/>
            <person name="Bitter W."/>
        </authorList>
    </citation>
    <scope>NUCLEOTIDE SEQUENCE</scope>
    <source>
        <strain evidence="1">Sulfur Cave</strain>
    </source>
</reference>
<keyword evidence="2" id="KW-1185">Reference proteome</keyword>
<protein>
    <submittedName>
        <fullName evidence="1">Uncharacterized protein</fullName>
    </submittedName>
</protein>
<proteinExistence type="predicted"/>
<evidence type="ECO:0000313" key="2">
    <source>
        <dbReference type="Proteomes" id="UP001056610"/>
    </source>
</evidence>
<accession>A0ABY4QJ05</accession>
<gene>
    <name evidence="1" type="ORF">M5I08_17325</name>
</gene>
<organism evidence="1 2">
    <name type="scientific">Candidatus Mycobacterium methanotrophicum</name>
    <dbReference type="NCBI Taxonomy" id="2943498"/>
    <lineage>
        <taxon>Bacteria</taxon>
        <taxon>Bacillati</taxon>
        <taxon>Actinomycetota</taxon>
        <taxon>Actinomycetes</taxon>
        <taxon>Mycobacteriales</taxon>
        <taxon>Mycobacteriaceae</taxon>
        <taxon>Mycobacterium</taxon>
    </lineage>
</organism>
<dbReference type="EMBL" id="CP097320">
    <property type="protein sequence ID" value="UQX09976.1"/>
    <property type="molecule type" value="Genomic_DNA"/>
</dbReference>
<evidence type="ECO:0000313" key="1">
    <source>
        <dbReference type="EMBL" id="UQX09976.1"/>
    </source>
</evidence>
<dbReference type="RefSeq" id="WP_219070126.1">
    <property type="nucleotide sequence ID" value="NZ_CAJUXY010000076.1"/>
</dbReference>